<feature type="domain" description="Gamma-butyrobetaine hydroxylase-like N-terminal" evidence="7">
    <location>
        <begin position="284"/>
        <end position="345"/>
    </location>
</feature>
<dbReference type="InterPro" id="IPR019591">
    <property type="entry name" value="Mrp/NBP35_ATP-bd"/>
</dbReference>
<keyword evidence="1" id="KW-0479">Metal-binding</keyword>
<dbReference type="STRING" id="4615.A0A199UVW5"/>
<dbReference type="Proteomes" id="UP000092600">
    <property type="component" value="Unassembled WGS sequence"/>
</dbReference>
<dbReference type="InterPro" id="IPR033756">
    <property type="entry name" value="YlxH/NBP35"/>
</dbReference>
<dbReference type="InterPro" id="IPR000808">
    <property type="entry name" value="Mrp-like_CS"/>
</dbReference>
<evidence type="ECO:0000313" key="8">
    <source>
        <dbReference type="EMBL" id="OAY68771.1"/>
    </source>
</evidence>
<evidence type="ECO:0000256" key="2">
    <source>
        <dbReference type="ARBA" id="ARBA00022741"/>
    </source>
</evidence>
<dbReference type="GO" id="GO:0005524">
    <property type="term" value="F:ATP binding"/>
    <property type="evidence" value="ECO:0007669"/>
    <property type="project" value="UniProtKB-KW"/>
</dbReference>
<evidence type="ECO:0000256" key="3">
    <source>
        <dbReference type="ARBA" id="ARBA00022840"/>
    </source>
</evidence>
<evidence type="ECO:0000256" key="5">
    <source>
        <dbReference type="ARBA" id="ARBA00023014"/>
    </source>
</evidence>
<dbReference type="GO" id="GO:0046872">
    <property type="term" value="F:metal ion binding"/>
    <property type="evidence" value="ECO:0007669"/>
    <property type="project" value="UniProtKB-KW"/>
</dbReference>
<dbReference type="GO" id="GO:0140663">
    <property type="term" value="F:ATP-dependent FeS chaperone activity"/>
    <property type="evidence" value="ECO:0007669"/>
    <property type="project" value="InterPro"/>
</dbReference>
<keyword evidence="2" id="KW-0547">Nucleotide-binding</keyword>
<dbReference type="EMBL" id="LSRQ01004765">
    <property type="protein sequence ID" value="OAY68771.1"/>
    <property type="molecule type" value="Genomic_DNA"/>
</dbReference>
<name>A0A199UVW5_ANACO</name>
<dbReference type="InterPro" id="IPR010376">
    <property type="entry name" value="GBBH-like_N"/>
</dbReference>
<dbReference type="CDD" id="cd02037">
    <property type="entry name" value="Mrp_NBP35"/>
    <property type="match status" value="1"/>
</dbReference>
<dbReference type="GO" id="GO:0016226">
    <property type="term" value="P:iron-sulfur cluster assembly"/>
    <property type="evidence" value="ECO:0007669"/>
    <property type="project" value="InterPro"/>
</dbReference>
<gene>
    <name evidence="8" type="ORF">ACMD2_09732</name>
</gene>
<dbReference type="GO" id="GO:0009570">
    <property type="term" value="C:chloroplast stroma"/>
    <property type="evidence" value="ECO:0007669"/>
    <property type="project" value="TreeGrafter"/>
</dbReference>
<dbReference type="PROSITE" id="PS01215">
    <property type="entry name" value="MRP"/>
    <property type="match status" value="1"/>
</dbReference>
<dbReference type="Pfam" id="PF10609">
    <property type="entry name" value="ParA"/>
    <property type="match status" value="1"/>
</dbReference>
<dbReference type="Pfam" id="PF06155">
    <property type="entry name" value="GBBH-like_N"/>
    <property type="match status" value="1"/>
</dbReference>
<dbReference type="GO" id="GO:0051539">
    <property type="term" value="F:4 iron, 4 sulfur cluster binding"/>
    <property type="evidence" value="ECO:0007669"/>
    <property type="project" value="TreeGrafter"/>
</dbReference>
<evidence type="ECO:0000259" key="7">
    <source>
        <dbReference type="Pfam" id="PF06155"/>
    </source>
</evidence>
<organism evidence="8 9">
    <name type="scientific">Ananas comosus</name>
    <name type="common">Pineapple</name>
    <name type="synonym">Ananas ananas</name>
    <dbReference type="NCBI Taxonomy" id="4615"/>
    <lineage>
        <taxon>Eukaryota</taxon>
        <taxon>Viridiplantae</taxon>
        <taxon>Streptophyta</taxon>
        <taxon>Embryophyta</taxon>
        <taxon>Tracheophyta</taxon>
        <taxon>Spermatophyta</taxon>
        <taxon>Magnoliopsida</taxon>
        <taxon>Liliopsida</taxon>
        <taxon>Poales</taxon>
        <taxon>Bromeliaceae</taxon>
        <taxon>Bromelioideae</taxon>
        <taxon>Ananas</taxon>
    </lineage>
</organism>
<dbReference type="FunFam" id="3.40.50.300:FF:000704">
    <property type="entry name" value="fe-S cluster assembly factor HCF101, chloroplastic"/>
    <property type="match status" value="1"/>
</dbReference>
<dbReference type="InterPro" id="IPR027417">
    <property type="entry name" value="P-loop_NTPase"/>
</dbReference>
<keyword evidence="5" id="KW-0411">Iron-sulfur</keyword>
<evidence type="ECO:0000256" key="1">
    <source>
        <dbReference type="ARBA" id="ARBA00022723"/>
    </source>
</evidence>
<dbReference type="FunFam" id="3.30.2020.30:FF:000001">
    <property type="entry name" value="fe-S cluster assembly factor HCF101, chloroplastic"/>
    <property type="match status" value="1"/>
</dbReference>
<comment type="caution">
    <text evidence="8">The sequence shown here is derived from an EMBL/GenBank/DDBJ whole genome shotgun (WGS) entry which is preliminary data.</text>
</comment>
<dbReference type="SUPFAM" id="SSF52540">
    <property type="entry name" value="P-loop containing nucleoside triphosphate hydrolases"/>
    <property type="match status" value="1"/>
</dbReference>
<dbReference type="InterPro" id="IPR044304">
    <property type="entry name" value="NUBPL-like"/>
</dbReference>
<keyword evidence="4" id="KW-0408">Iron</keyword>
<dbReference type="AlphaFoldDB" id="A0A199UVW5"/>
<dbReference type="PANTHER" id="PTHR42961:SF2">
    <property type="entry name" value="IRON-SULFUR PROTEIN NUBPL"/>
    <property type="match status" value="1"/>
</dbReference>
<evidence type="ECO:0000313" key="9">
    <source>
        <dbReference type="Proteomes" id="UP000092600"/>
    </source>
</evidence>
<comment type="similarity">
    <text evidence="6">Belongs to the Mrp/NBP35 ATP-binding proteins family.</text>
</comment>
<dbReference type="HAMAP" id="MF_02040">
    <property type="entry name" value="Mrp_NBP35"/>
    <property type="match status" value="1"/>
</dbReference>
<protein>
    <submittedName>
        <fullName evidence="8">Fe-S cluster assembly factor HCF101, chloroplastic</fullName>
    </submittedName>
</protein>
<keyword evidence="3" id="KW-0067">ATP-binding</keyword>
<dbReference type="PANTHER" id="PTHR42961">
    <property type="entry name" value="IRON-SULFUR PROTEIN NUBPL"/>
    <property type="match status" value="1"/>
</dbReference>
<dbReference type="Gene3D" id="3.30.2020.30">
    <property type="match status" value="1"/>
</dbReference>
<evidence type="ECO:0000256" key="6">
    <source>
        <dbReference type="ARBA" id="ARBA00024036"/>
    </source>
</evidence>
<reference evidence="8 9" key="1">
    <citation type="journal article" date="2016" name="DNA Res.">
        <title>The draft genome of MD-2 pineapple using hybrid error correction of long reads.</title>
        <authorList>
            <person name="Redwan R.M."/>
            <person name="Saidin A."/>
            <person name="Kumar S.V."/>
        </authorList>
    </citation>
    <scope>NUCLEOTIDE SEQUENCE [LARGE SCALE GENOMIC DNA]</scope>
    <source>
        <strain evidence="9">cv. MD2</strain>
        <tissue evidence="8">Leaf</tissue>
    </source>
</reference>
<accession>A0A199UVW5</accession>
<dbReference type="Gene3D" id="3.40.50.300">
    <property type="entry name" value="P-loop containing nucleotide triphosphate hydrolases"/>
    <property type="match status" value="1"/>
</dbReference>
<proteinExistence type="inferred from homology"/>
<sequence length="372" mass="40709">MKNMQGGVGKSTVAVNLAYTLAGMGARVGIFDADVYGPSLPTMVSPENRLLEMNPETRTILPTEYLGVKLVSFGFAGQGRAIMRGPMVSGVINQLLTTAEWGELDYLVVDMPPGTGDIQLTLCQVAPLTAAVIVTTPQKLAFIDVAKGVRMFSKLKVPCIAVVENMCYFDADGKRYYPFGEGSGSQACFNSGSYHSVVQQFGIPHLFDLPIRPTLSASGDSGTPEVVADPQGEVAKTFQNLGVCVVQQCAKIRQQDIFPFFQFPQQYPYDKSIKAIKVKLPDADEEFLLHPATVRRNDRSAQSVDEWTGEQKIQYGDIPEDIEPEEIRPMGNYAVSITWPDGFSQIAPYDQLETLERLVDIPRPTPVDANAS</sequence>
<dbReference type="InterPro" id="IPR038492">
    <property type="entry name" value="GBBH-like_N_sf"/>
</dbReference>
<evidence type="ECO:0000256" key="4">
    <source>
        <dbReference type="ARBA" id="ARBA00023004"/>
    </source>
</evidence>